<dbReference type="EMBL" id="WBMT01000008">
    <property type="protein sequence ID" value="KAB2347992.1"/>
    <property type="molecule type" value="Genomic_DNA"/>
</dbReference>
<evidence type="ECO:0000313" key="1">
    <source>
        <dbReference type="EMBL" id="KAB2347992.1"/>
    </source>
</evidence>
<evidence type="ECO:0008006" key="3">
    <source>
        <dbReference type="Google" id="ProtNLM"/>
    </source>
</evidence>
<proteinExistence type="predicted"/>
<accession>A0A6H9YML3</accession>
<comment type="caution">
    <text evidence="1">The sequence shown here is derived from an EMBL/GenBank/DDBJ whole genome shotgun (WGS) entry which is preliminary data.</text>
</comment>
<keyword evidence="2" id="KW-1185">Reference proteome</keyword>
<reference evidence="1 2" key="1">
    <citation type="submission" date="2019-09" db="EMBL/GenBank/DDBJ databases">
        <title>Actinomadura physcomitrii sp. nov., a novel actinomycete isolated from moss [Physcomitrium sphaericum (Ludw) Fuernr].</title>
        <authorList>
            <person name="Zhuang X."/>
            <person name="Liu C."/>
        </authorList>
    </citation>
    <scope>NUCLEOTIDE SEQUENCE [LARGE SCALE GENOMIC DNA]</scope>
    <source>
        <strain evidence="1 2">HMC1</strain>
    </source>
</reference>
<gene>
    <name evidence="1" type="ORF">F8566_19150</name>
</gene>
<organism evidence="1 2">
    <name type="scientific">Actinomadura rudentiformis</name>
    <dbReference type="NCBI Taxonomy" id="359158"/>
    <lineage>
        <taxon>Bacteria</taxon>
        <taxon>Bacillati</taxon>
        <taxon>Actinomycetota</taxon>
        <taxon>Actinomycetes</taxon>
        <taxon>Streptosporangiales</taxon>
        <taxon>Thermomonosporaceae</taxon>
        <taxon>Actinomadura</taxon>
    </lineage>
</organism>
<dbReference type="SUPFAM" id="SSF52047">
    <property type="entry name" value="RNI-like"/>
    <property type="match status" value="1"/>
</dbReference>
<dbReference type="OrthoDB" id="9781345at2"/>
<protein>
    <recommendedName>
        <fullName evidence="3">Leucine-rich repeat domain-containing protein</fullName>
    </recommendedName>
</protein>
<evidence type="ECO:0000313" key="2">
    <source>
        <dbReference type="Proteomes" id="UP000468735"/>
    </source>
</evidence>
<sequence>MTNRSYMTEFAGLEVIDFPSASRPVGERPAGDRLAAAKADPGAFAWRLRLEAWDGEERFGDHLARFIGEVGTPAVTALIIGDCWNAGTGNDTPDGVRDLLVARAASFPALRALFFGEVVARETRLISWIPQTDVSALLAAFPQLAEFAVRGADTMTLKTGGERTTFRLAWNVPRHAGLRRLTFQTHRLDPQVVRGVLGSALPNLERLELFLGDGAAPEDLAPLLAGAFPALSHLGLRNEQDTDALIAALSGAPVTAGLASLDLSLGTLTDKGAQMILDSPVFHGLGRLDLHHHYMSEEMTGRLHARLTASGVHLDVGDRREVETWDDDEEWEPEELHPAVTE</sequence>
<dbReference type="RefSeq" id="WP_151561649.1">
    <property type="nucleotide sequence ID" value="NZ_WBMT01000008.1"/>
</dbReference>
<dbReference type="Proteomes" id="UP000468735">
    <property type="component" value="Unassembled WGS sequence"/>
</dbReference>
<name>A0A6H9YML3_9ACTN</name>
<dbReference type="AlphaFoldDB" id="A0A6H9YML3"/>
<dbReference type="InterPro" id="IPR032675">
    <property type="entry name" value="LRR_dom_sf"/>
</dbReference>
<dbReference type="Gene3D" id="3.80.10.10">
    <property type="entry name" value="Ribonuclease Inhibitor"/>
    <property type="match status" value="1"/>
</dbReference>